<feature type="region of interest" description="Disordered" evidence="7">
    <location>
        <begin position="287"/>
        <end position="705"/>
    </location>
</feature>
<feature type="domain" description="LIM zinc-binding" evidence="8">
    <location>
        <begin position="89"/>
        <end position="148"/>
    </location>
</feature>
<sequence length="1303" mass="139595">MLAEHPLSALPMGDHANLDYTDAIIGEDRICPGCRGTVVTEDGGVVVAFGQSFFHVDCFKCAKCNNQVTADTNLLLLSDGSPVCANCSYCCNVCKLPILDEAIMTGDDSYHAHCFNCKVCKKRIDELVFAKTSQGIYCMDCHNERVARSRRHQQRKEKERARERAAAEASSRARDNIQRDPSQAAQVPNGTSTTAPEQTSNPQSGALKGRSGSTRSQTKPPTPRTADYPHTAPPRRDSTSSAGERQPTQSPPIGHSVSMPAATTSQPQAPTNLVASTVSGNKRYSTLIAPRPASPTPPRADTVPSGSAMGTTLSAPLQDHLRSTSSPMPRSETLNVPSDRSSKAIQKRRSFNDRPLNVLLQDTLNTPPNPPPPNGNDGLLVPGATSRRDKRRSINPAMAVSFNTQPEPSSSSPTTTSFSGSQTLPSRPEAQPSRTTSPLRDMFPMQRTLSPPPLQESHPVISPPPPMPYIRPLPDPLTGRARSASASTFADVSRSPDYLPRSFSRNGATLDKVPTRTSSRVDLNGQYEASNLGYPPITPNSGSNASQSQYEGRVSPSLVVPGSGALRSQNSFENRSRSGTPTLNGSSRPTSLTQTIEIPANTRGGSGPASPAHRVDVPRGVESGSGTDTEVESEEGTSRQQGNGQSDTDDPPSPPPKEGVNNKVSKIGTRPPELRLERADDSDLGLPDSEDLSELSHESSPIEQTSHATFIAPALPPIRFSMSGADFADLLKSVGGSQSSKSSLNKVAEVNGEMGVASLVDGTFTPQPSGTVRASTPTSDITVLAPGEPSIDDGARMRRGEALRNRRADTDQTPRRNHSVPRNTTSSPNSSPSSSSNDTTMHATARSRNFTDGPKRSLDYSEFSGQSDASRSSIDLPSGSSSSGHGHGNSNGHVRSLSNVRNGLPAHPAPEGRSNHQRTATAMALSYSAPNSAATHIHASSSNSNGNSNTPRAQITVTSPENNTNTISKLAAKADTSELVRRRLQEAVVDATKRGSTHVKLNMEFIGAIVMLLDQRRDEFNDMNRRLDGFKTEYDKELKARREAEAEVARLRVLLSGQAFKLTAISGETKRQEAQKQLSREMSDNLSSLERDLSKLKAERDMTLAEVEELAAKKSGPNLSVGEESAPNLGRTLSVRFDNIKSQYLRELTPLTEQREVLLREIAELKASRDACLEETTILNARNEELAQLNAAYLPQFAPNRIDTTATTTSSSAAAAAAAVESATSSENGSQDKHEVTMAVVSKASFPGLFNPSTTTSSVALSDESIVKVTKPEHSEPPAVSQFKPKLLRGWGSKAAKEHIQIN</sequence>
<feature type="compositionally biased region" description="Polar residues" evidence="7">
    <location>
        <begin position="239"/>
        <end position="248"/>
    </location>
</feature>
<evidence type="ECO:0000313" key="9">
    <source>
        <dbReference type="EMBL" id="KAJ3484140.1"/>
    </source>
</evidence>
<keyword evidence="10" id="KW-1185">Reference proteome</keyword>
<dbReference type="CDD" id="cd09395">
    <property type="entry name" value="LIM2_Rga"/>
    <property type="match status" value="1"/>
</dbReference>
<proteinExistence type="predicted"/>
<gene>
    <name evidence="9" type="ORF">NLI96_g5830</name>
</gene>
<feature type="compositionally biased region" description="Pro residues" evidence="7">
    <location>
        <begin position="461"/>
        <end position="475"/>
    </location>
</feature>
<feature type="compositionally biased region" description="Basic and acidic residues" evidence="7">
    <location>
        <begin position="672"/>
        <end position="681"/>
    </location>
</feature>
<feature type="coiled-coil region" evidence="6">
    <location>
        <begin position="1079"/>
        <end position="1113"/>
    </location>
</feature>
<dbReference type="GO" id="GO:0046872">
    <property type="term" value="F:metal ion binding"/>
    <property type="evidence" value="ECO:0007669"/>
    <property type="project" value="UniProtKB-KW"/>
</dbReference>
<reference evidence="9" key="1">
    <citation type="submission" date="2022-07" db="EMBL/GenBank/DDBJ databases">
        <title>Genome Sequence of Physisporinus lineatus.</title>
        <authorList>
            <person name="Buettner E."/>
        </authorList>
    </citation>
    <scope>NUCLEOTIDE SEQUENCE</scope>
    <source>
        <strain evidence="9">VT162</strain>
    </source>
</reference>
<feature type="region of interest" description="Disordered" evidence="7">
    <location>
        <begin position="931"/>
        <end position="961"/>
    </location>
</feature>
<feature type="compositionally biased region" description="Low complexity" evidence="7">
    <location>
        <begin position="878"/>
        <end position="893"/>
    </location>
</feature>
<evidence type="ECO:0000256" key="1">
    <source>
        <dbReference type="ARBA" id="ARBA00022723"/>
    </source>
</evidence>
<feature type="compositionally biased region" description="Low complexity" evidence="7">
    <location>
        <begin position="404"/>
        <end position="423"/>
    </location>
</feature>
<feature type="compositionally biased region" description="Basic and acidic residues" evidence="7">
    <location>
        <begin position="793"/>
        <end position="814"/>
    </location>
</feature>
<evidence type="ECO:0000256" key="5">
    <source>
        <dbReference type="PROSITE-ProRule" id="PRU00125"/>
    </source>
</evidence>
<comment type="caution">
    <text evidence="9">The sequence shown here is derived from an EMBL/GenBank/DDBJ whole genome shotgun (WGS) entry which is preliminary data.</text>
</comment>
<dbReference type="PANTHER" id="PTHR24207:SF2">
    <property type="entry name" value="ZYX102 PROTEIN"/>
    <property type="match status" value="1"/>
</dbReference>
<feature type="compositionally biased region" description="Polar residues" evidence="7">
    <location>
        <begin position="304"/>
        <end position="315"/>
    </location>
</feature>
<accession>A0AAD5V7L5</accession>
<protein>
    <recommendedName>
        <fullName evidence="8">LIM zinc-binding domain-containing protein</fullName>
    </recommendedName>
</protein>
<dbReference type="FunFam" id="2.10.110.10:FF:000160">
    <property type="entry name" value="Signal transducer, putative"/>
    <property type="match status" value="1"/>
</dbReference>
<feature type="compositionally biased region" description="Polar residues" evidence="7">
    <location>
        <begin position="179"/>
        <end position="204"/>
    </location>
</feature>
<evidence type="ECO:0000256" key="2">
    <source>
        <dbReference type="ARBA" id="ARBA00022737"/>
    </source>
</evidence>
<feature type="compositionally biased region" description="Low complexity" evidence="7">
    <location>
        <begin position="823"/>
        <end position="837"/>
    </location>
</feature>
<dbReference type="PROSITE" id="PS00478">
    <property type="entry name" value="LIM_DOMAIN_1"/>
    <property type="match status" value="1"/>
</dbReference>
<dbReference type="PROSITE" id="PS50023">
    <property type="entry name" value="LIM_DOMAIN_2"/>
    <property type="match status" value="1"/>
</dbReference>
<dbReference type="Proteomes" id="UP001212997">
    <property type="component" value="Unassembled WGS sequence"/>
</dbReference>
<keyword evidence="3 5" id="KW-0862">Zinc</keyword>
<feature type="compositionally biased region" description="Polar residues" evidence="7">
    <location>
        <begin position="539"/>
        <end position="550"/>
    </location>
</feature>
<keyword evidence="6" id="KW-0175">Coiled coil</keyword>
<feature type="compositionally biased region" description="Polar residues" evidence="7">
    <location>
        <begin position="950"/>
        <end position="961"/>
    </location>
</feature>
<feature type="compositionally biased region" description="Polar residues" evidence="7">
    <location>
        <begin position="838"/>
        <end position="850"/>
    </location>
</feature>
<feature type="compositionally biased region" description="Acidic residues" evidence="7">
    <location>
        <begin position="682"/>
        <end position="693"/>
    </location>
</feature>
<feature type="region of interest" description="Disordered" evidence="7">
    <location>
        <begin position="148"/>
        <end position="270"/>
    </location>
</feature>
<name>A0AAD5V7L5_9APHY</name>
<evidence type="ECO:0000313" key="10">
    <source>
        <dbReference type="Proteomes" id="UP001212997"/>
    </source>
</evidence>
<feature type="coiled-coil region" evidence="6">
    <location>
        <begin position="1027"/>
        <end position="1054"/>
    </location>
</feature>
<keyword evidence="2" id="KW-0677">Repeat</keyword>
<dbReference type="Pfam" id="PF00412">
    <property type="entry name" value="LIM"/>
    <property type="match status" value="2"/>
</dbReference>
<feature type="compositionally biased region" description="Polar residues" evidence="7">
    <location>
        <begin position="323"/>
        <end position="339"/>
    </location>
</feature>
<dbReference type="Gene3D" id="2.10.110.10">
    <property type="entry name" value="Cysteine Rich Protein"/>
    <property type="match status" value="2"/>
</dbReference>
<keyword evidence="4 5" id="KW-0440">LIM domain</keyword>
<evidence type="ECO:0000256" key="6">
    <source>
        <dbReference type="SAM" id="Coils"/>
    </source>
</evidence>
<feature type="region of interest" description="Disordered" evidence="7">
    <location>
        <begin position="759"/>
        <end position="917"/>
    </location>
</feature>
<dbReference type="PANTHER" id="PTHR24207">
    <property type="entry name" value="ZYX102 PROTEIN"/>
    <property type="match status" value="1"/>
</dbReference>
<evidence type="ECO:0000259" key="8">
    <source>
        <dbReference type="PROSITE" id="PS50023"/>
    </source>
</evidence>
<keyword evidence="1 5" id="KW-0479">Metal-binding</keyword>
<feature type="compositionally biased region" description="Polar residues" evidence="7">
    <location>
        <begin position="261"/>
        <end position="270"/>
    </location>
</feature>
<dbReference type="GO" id="GO:0030695">
    <property type="term" value="F:GTPase regulator activity"/>
    <property type="evidence" value="ECO:0007669"/>
    <property type="project" value="UniProtKB-ARBA"/>
</dbReference>
<dbReference type="EMBL" id="JANAWD010000200">
    <property type="protein sequence ID" value="KAJ3484140.1"/>
    <property type="molecule type" value="Genomic_DNA"/>
</dbReference>
<feature type="compositionally biased region" description="Polar residues" evidence="7">
    <location>
        <begin position="863"/>
        <end position="875"/>
    </location>
</feature>
<dbReference type="InterPro" id="IPR001781">
    <property type="entry name" value="Znf_LIM"/>
</dbReference>
<feature type="compositionally biased region" description="Polar residues" evidence="7">
    <location>
        <begin position="566"/>
        <end position="596"/>
    </location>
</feature>
<evidence type="ECO:0000256" key="3">
    <source>
        <dbReference type="ARBA" id="ARBA00022833"/>
    </source>
</evidence>
<evidence type="ECO:0000256" key="4">
    <source>
        <dbReference type="ARBA" id="ARBA00023038"/>
    </source>
</evidence>
<evidence type="ECO:0000256" key="7">
    <source>
        <dbReference type="SAM" id="MobiDB-lite"/>
    </source>
</evidence>
<organism evidence="9 10">
    <name type="scientific">Meripilus lineatus</name>
    <dbReference type="NCBI Taxonomy" id="2056292"/>
    <lineage>
        <taxon>Eukaryota</taxon>
        <taxon>Fungi</taxon>
        <taxon>Dikarya</taxon>
        <taxon>Basidiomycota</taxon>
        <taxon>Agaricomycotina</taxon>
        <taxon>Agaricomycetes</taxon>
        <taxon>Polyporales</taxon>
        <taxon>Meripilaceae</taxon>
        <taxon>Meripilus</taxon>
    </lineage>
</organism>
<feature type="compositionally biased region" description="Basic and acidic residues" evidence="7">
    <location>
        <begin position="156"/>
        <end position="178"/>
    </location>
</feature>
<dbReference type="SMART" id="SM00132">
    <property type="entry name" value="LIM"/>
    <property type="match status" value="2"/>
</dbReference>
<feature type="compositionally biased region" description="Low complexity" evidence="7">
    <location>
        <begin position="940"/>
        <end position="949"/>
    </location>
</feature>
<feature type="compositionally biased region" description="Polar residues" evidence="7">
    <location>
        <begin position="764"/>
        <end position="781"/>
    </location>
</feature>